<dbReference type="EMBL" id="LNQL01000001">
    <property type="protein sequence ID" value="KSU50808.1"/>
    <property type="molecule type" value="Genomic_DNA"/>
</dbReference>
<dbReference type="PANTHER" id="PTHR34584:SF1">
    <property type="entry name" value="NA(+)_H(+) ANTIPORTER SUBUNIT E1"/>
    <property type="match status" value="1"/>
</dbReference>
<sequence length="158" mass="17952">MPFQVLLNLFLAFLWMFLSNNFSASGFVIGYALGLIAMFAFRRGFKGRFYLGPVVALVLLFFRFLYELVVANIDVLKIILKPKLDIQPGIFAYETELDQPWQITLLSMLITLTPGTLVVDISDDNKTLYIHALHMPEVDEAVASIRDSFEKAILEVSR</sequence>
<comment type="caution">
    <text evidence="9">The sequence shown here is derived from an EMBL/GenBank/DDBJ whole genome shotgun (WGS) entry which is preliminary data.</text>
</comment>
<evidence type="ECO:0000313" key="9">
    <source>
        <dbReference type="EMBL" id="KSU50808.1"/>
    </source>
</evidence>
<evidence type="ECO:0000256" key="5">
    <source>
        <dbReference type="ARBA" id="ARBA00022692"/>
    </source>
</evidence>
<dbReference type="PANTHER" id="PTHR34584">
    <property type="entry name" value="NA(+)/H(+) ANTIPORTER SUBUNIT E1"/>
    <property type="match status" value="1"/>
</dbReference>
<evidence type="ECO:0000256" key="7">
    <source>
        <dbReference type="ARBA" id="ARBA00023136"/>
    </source>
</evidence>
<feature type="transmembrane region" description="Helical" evidence="8">
    <location>
        <begin position="12"/>
        <end position="37"/>
    </location>
</feature>
<dbReference type="GO" id="GO:0008324">
    <property type="term" value="F:monoatomic cation transmembrane transporter activity"/>
    <property type="evidence" value="ECO:0007669"/>
    <property type="project" value="InterPro"/>
</dbReference>
<keyword evidence="4" id="KW-1003">Cell membrane</keyword>
<keyword evidence="3" id="KW-0813">Transport</keyword>
<dbReference type="RefSeq" id="WP_047395595.1">
    <property type="nucleotide sequence ID" value="NZ_FMYN01000001.1"/>
</dbReference>
<evidence type="ECO:0000256" key="3">
    <source>
        <dbReference type="ARBA" id="ARBA00022449"/>
    </source>
</evidence>
<keyword evidence="6 8" id="KW-1133">Transmembrane helix</keyword>
<dbReference type="PIRSF" id="PIRSF019239">
    <property type="entry name" value="MrpE"/>
    <property type="match status" value="1"/>
</dbReference>
<dbReference type="OrthoDB" id="9800498at2"/>
<reference evidence="9 10" key="1">
    <citation type="journal article" date="2015" name="Int. J. Syst. Evol. Microbiol.">
        <title>Exiguobacterium enclense sp. nov., isolated from sediment.</title>
        <authorList>
            <person name="Dastager S.G."/>
            <person name="Mawlankar R."/>
            <person name="Sonalkar V.V."/>
            <person name="Thorat M.N."/>
            <person name="Mual P."/>
            <person name="Verma A."/>
            <person name="Krishnamurthi S."/>
            <person name="Tang S.K."/>
            <person name="Li W.J."/>
        </authorList>
    </citation>
    <scope>NUCLEOTIDE SEQUENCE [LARGE SCALE GENOMIC DNA]</scope>
    <source>
        <strain evidence="9 10">NIO-1109</strain>
    </source>
</reference>
<dbReference type="Pfam" id="PF01899">
    <property type="entry name" value="MNHE"/>
    <property type="match status" value="1"/>
</dbReference>
<accession>A0A0V8GKH9</accession>
<keyword evidence="5 8" id="KW-0812">Transmembrane</keyword>
<evidence type="ECO:0000256" key="1">
    <source>
        <dbReference type="ARBA" id="ARBA00004651"/>
    </source>
</evidence>
<evidence type="ECO:0000256" key="2">
    <source>
        <dbReference type="ARBA" id="ARBA00006228"/>
    </source>
</evidence>
<dbReference type="GO" id="GO:0015297">
    <property type="term" value="F:antiporter activity"/>
    <property type="evidence" value="ECO:0007669"/>
    <property type="project" value="UniProtKB-KW"/>
</dbReference>
<gene>
    <name evidence="9" type="ORF">AS033_05365</name>
</gene>
<comment type="subcellular location">
    <subcellularLocation>
        <location evidence="1">Cell membrane</location>
        <topology evidence="1">Multi-pass membrane protein</topology>
    </subcellularLocation>
</comment>
<evidence type="ECO:0000256" key="8">
    <source>
        <dbReference type="SAM" id="Phobius"/>
    </source>
</evidence>
<evidence type="ECO:0000313" key="10">
    <source>
        <dbReference type="Proteomes" id="UP000053797"/>
    </source>
</evidence>
<dbReference type="AlphaFoldDB" id="A0A0V8GKH9"/>
<keyword evidence="3" id="KW-0050">Antiport</keyword>
<evidence type="ECO:0000256" key="4">
    <source>
        <dbReference type="ARBA" id="ARBA00022475"/>
    </source>
</evidence>
<feature type="transmembrane region" description="Helical" evidence="8">
    <location>
        <begin position="49"/>
        <end position="66"/>
    </location>
</feature>
<name>A0A0V8GKH9_9BACL</name>
<protein>
    <submittedName>
        <fullName evidence="9">Cation:proton antiporter</fullName>
    </submittedName>
</protein>
<evidence type="ECO:0000256" key="6">
    <source>
        <dbReference type="ARBA" id="ARBA00022989"/>
    </source>
</evidence>
<dbReference type="InterPro" id="IPR002758">
    <property type="entry name" value="Cation_antiport_E"/>
</dbReference>
<dbReference type="NCBIfam" id="NF009292">
    <property type="entry name" value="PRK12651.1-3"/>
    <property type="match status" value="1"/>
</dbReference>
<organism evidence="9 10">
    <name type="scientific">Exiguobacterium indicum</name>
    <dbReference type="NCBI Taxonomy" id="296995"/>
    <lineage>
        <taxon>Bacteria</taxon>
        <taxon>Bacillati</taxon>
        <taxon>Bacillota</taxon>
        <taxon>Bacilli</taxon>
        <taxon>Bacillales</taxon>
        <taxon>Bacillales Family XII. Incertae Sedis</taxon>
        <taxon>Exiguobacterium</taxon>
    </lineage>
</organism>
<proteinExistence type="inferred from homology"/>
<dbReference type="Proteomes" id="UP000053797">
    <property type="component" value="Unassembled WGS sequence"/>
</dbReference>
<comment type="similarity">
    <text evidence="2">Belongs to the CPA3 antiporters (TC 2.A.63) subunit E family.</text>
</comment>
<dbReference type="GO" id="GO:0005886">
    <property type="term" value="C:plasma membrane"/>
    <property type="evidence" value="ECO:0007669"/>
    <property type="project" value="UniProtKB-SubCell"/>
</dbReference>
<keyword evidence="7 8" id="KW-0472">Membrane</keyword>